<evidence type="ECO:0000313" key="3">
    <source>
        <dbReference type="EMBL" id="MFC2925255.1"/>
    </source>
</evidence>
<name>A0ABV6ZUY4_9PROT</name>
<evidence type="ECO:0000313" key="4">
    <source>
        <dbReference type="Proteomes" id="UP001595379"/>
    </source>
</evidence>
<evidence type="ECO:0000256" key="1">
    <source>
        <dbReference type="SAM" id="SignalP"/>
    </source>
</evidence>
<evidence type="ECO:0000259" key="2">
    <source>
        <dbReference type="SMART" id="SM00867"/>
    </source>
</evidence>
<reference evidence="4" key="1">
    <citation type="journal article" date="2019" name="Int. J. Syst. Evol. Microbiol.">
        <title>The Global Catalogue of Microorganisms (GCM) 10K type strain sequencing project: providing services to taxonomists for standard genome sequencing and annotation.</title>
        <authorList>
            <consortium name="The Broad Institute Genomics Platform"/>
            <consortium name="The Broad Institute Genome Sequencing Center for Infectious Disease"/>
            <person name="Wu L."/>
            <person name="Ma J."/>
        </authorList>
    </citation>
    <scope>NUCLEOTIDE SEQUENCE [LARGE SCALE GENOMIC DNA]</scope>
    <source>
        <strain evidence="4">KCTC 52487</strain>
    </source>
</reference>
<proteinExistence type="predicted"/>
<accession>A0ABV6ZUY4</accession>
<dbReference type="InterPro" id="IPR007372">
    <property type="entry name" value="Lipid/polyisoprenoid-bd_YceI"/>
</dbReference>
<protein>
    <submittedName>
        <fullName evidence="3">YceI family protein</fullName>
    </submittedName>
</protein>
<dbReference type="PANTHER" id="PTHR34406:SF1">
    <property type="entry name" value="PROTEIN YCEI"/>
    <property type="match status" value="1"/>
</dbReference>
<comment type="caution">
    <text evidence="3">The sequence shown here is derived from an EMBL/GenBank/DDBJ whole genome shotgun (WGS) entry which is preliminary data.</text>
</comment>
<feature type="domain" description="Lipid/polyisoprenoid-binding YceI-like" evidence="2">
    <location>
        <begin position="20"/>
        <end position="179"/>
    </location>
</feature>
<dbReference type="RefSeq" id="WP_343164132.1">
    <property type="nucleotide sequence ID" value="NZ_JBHRSV010000001.1"/>
</dbReference>
<dbReference type="Proteomes" id="UP001595379">
    <property type="component" value="Unassembled WGS sequence"/>
</dbReference>
<organism evidence="3 4">
    <name type="scientific">Hyphobacterium vulgare</name>
    <dbReference type="NCBI Taxonomy" id="1736751"/>
    <lineage>
        <taxon>Bacteria</taxon>
        <taxon>Pseudomonadati</taxon>
        <taxon>Pseudomonadota</taxon>
        <taxon>Alphaproteobacteria</taxon>
        <taxon>Maricaulales</taxon>
        <taxon>Maricaulaceae</taxon>
        <taxon>Hyphobacterium</taxon>
    </lineage>
</organism>
<feature type="chain" id="PRO_5046279680" evidence="1">
    <location>
        <begin position="19"/>
        <end position="182"/>
    </location>
</feature>
<dbReference type="EMBL" id="JBHRSV010000001">
    <property type="protein sequence ID" value="MFC2925255.1"/>
    <property type="molecule type" value="Genomic_DNA"/>
</dbReference>
<dbReference type="SMART" id="SM00867">
    <property type="entry name" value="YceI"/>
    <property type="match status" value="1"/>
</dbReference>
<dbReference type="Gene3D" id="2.40.128.110">
    <property type="entry name" value="Lipid/polyisoprenoid-binding, YceI-like"/>
    <property type="match status" value="1"/>
</dbReference>
<keyword evidence="4" id="KW-1185">Reference proteome</keyword>
<dbReference type="Pfam" id="PF04264">
    <property type="entry name" value="YceI"/>
    <property type="match status" value="1"/>
</dbReference>
<feature type="signal peptide" evidence="1">
    <location>
        <begin position="1"/>
        <end position="18"/>
    </location>
</feature>
<keyword evidence="1" id="KW-0732">Signal</keyword>
<dbReference type="InterPro" id="IPR036761">
    <property type="entry name" value="TTHA0802/YceI-like_sf"/>
</dbReference>
<dbReference type="PANTHER" id="PTHR34406">
    <property type="entry name" value="PROTEIN YCEI"/>
    <property type="match status" value="1"/>
</dbReference>
<sequence>MKFAFLPLALLVSAPAFASDWEVDHDASEVTFETDVLDAPVTGRFTEFGAAIGFDPDNLDSSYIDATVSVATGETGTPSYTDEMLSEPGLDPDTYPTATFMSETIEASDECDTCYIARGDLILREARLPVELPFRVVIDGDRAVADGTMVIERERFGVGGSSWGEAAAEVTVHVHIEADRAQ</sequence>
<dbReference type="SUPFAM" id="SSF101874">
    <property type="entry name" value="YceI-like"/>
    <property type="match status" value="1"/>
</dbReference>
<gene>
    <name evidence="3" type="ORF">ACFOOR_03965</name>
</gene>